<gene>
    <name evidence="1" type="ORF">SAMN05421874_105275</name>
</gene>
<dbReference type="AlphaFoldDB" id="A0A1G8ZGY7"/>
<name>A0A1G8ZGY7_9ACTN</name>
<reference evidence="1 2" key="1">
    <citation type="submission" date="2016-10" db="EMBL/GenBank/DDBJ databases">
        <authorList>
            <person name="de Groot N.N."/>
        </authorList>
    </citation>
    <scope>NUCLEOTIDE SEQUENCE [LARGE SCALE GENOMIC DNA]</scope>
    <source>
        <strain evidence="1 2">CGMCC 4.5681</strain>
    </source>
</reference>
<protein>
    <recommendedName>
        <fullName evidence="3">Glycosyl transferase family 2</fullName>
    </recommendedName>
</protein>
<evidence type="ECO:0000313" key="2">
    <source>
        <dbReference type="Proteomes" id="UP000198683"/>
    </source>
</evidence>
<dbReference type="Proteomes" id="UP000198683">
    <property type="component" value="Unassembled WGS sequence"/>
</dbReference>
<evidence type="ECO:0008006" key="3">
    <source>
        <dbReference type="Google" id="ProtNLM"/>
    </source>
</evidence>
<evidence type="ECO:0000313" key="1">
    <source>
        <dbReference type="EMBL" id="SDK14263.1"/>
    </source>
</evidence>
<proteinExistence type="predicted"/>
<dbReference type="STRING" id="683260.SAMN05421874_105275"/>
<accession>A0A1G8ZGY7</accession>
<sequence length="386" mass="43531">METETEHHHGSHRRLVTVNPETHESGAVDAIVVPTIRHPTWLKYAIRLATELDCVLVTLHSKWSKAHLVPGLVPAGVRFLSVQIADPAALNMPDFSTTALLRNTPFARATDLSAKRNLGLLLARLLGWERIVFLDDDIEVSGHEDVARAAALLDVYDAVGMHIGGYPDNSVVCHAHRLAGGKQDSFVGGGALAVHTTRNPSFFPNIYNEDWFYLLNDKELRQLAITGMVKQRPYDPFDRPVRARDQEFGDTLAEGVYWLLDEGETWEAATGEKYWEQALSRRTEFIKDVVRRVESRLPGNQAVENSLRAALGRHNRITPQLCVQYLQAWKEDRLRWETYLDSVPPIGFDKEKIGKSLVKHGVPKMGIWASFDRMVIRRDTVVRGGM</sequence>
<organism evidence="1 2">
    <name type="scientific">Nonomuraea maritima</name>
    <dbReference type="NCBI Taxonomy" id="683260"/>
    <lineage>
        <taxon>Bacteria</taxon>
        <taxon>Bacillati</taxon>
        <taxon>Actinomycetota</taxon>
        <taxon>Actinomycetes</taxon>
        <taxon>Streptosporangiales</taxon>
        <taxon>Streptosporangiaceae</taxon>
        <taxon>Nonomuraea</taxon>
    </lineage>
</organism>
<dbReference type="RefSeq" id="WP_090762768.1">
    <property type="nucleotide sequence ID" value="NZ_FNFB01000005.1"/>
</dbReference>
<dbReference type="EMBL" id="FNFB01000005">
    <property type="protein sequence ID" value="SDK14263.1"/>
    <property type="molecule type" value="Genomic_DNA"/>
</dbReference>
<keyword evidence="2" id="KW-1185">Reference proteome</keyword>
<dbReference type="OrthoDB" id="3211607at2"/>